<comment type="similarity">
    <text evidence="3">Belongs to the HAD-like hydrolase superfamily. CbbY/CbbZ/Gph/YieH family.</text>
</comment>
<dbReference type="AlphaFoldDB" id="A0AAJ4IAE7"/>
<dbReference type="InterPro" id="IPR050155">
    <property type="entry name" value="HAD-like_hydrolase_sf"/>
</dbReference>
<dbReference type="GO" id="GO:0008967">
    <property type="term" value="F:phosphoglycolate phosphatase activity"/>
    <property type="evidence" value="ECO:0007669"/>
    <property type="project" value="UniProtKB-EC"/>
</dbReference>
<dbReference type="Pfam" id="PF00702">
    <property type="entry name" value="Hydrolase"/>
    <property type="match status" value="1"/>
</dbReference>
<dbReference type="EMBL" id="CP065217">
    <property type="protein sequence ID" value="QPL53219.1"/>
    <property type="molecule type" value="Genomic_DNA"/>
</dbReference>
<dbReference type="SFLD" id="SFLDG01129">
    <property type="entry name" value="C1.5:_HAD__Beta-PGM__Phosphata"/>
    <property type="match status" value="1"/>
</dbReference>
<evidence type="ECO:0000313" key="5">
    <source>
        <dbReference type="EMBL" id="QPL53219.1"/>
    </source>
</evidence>
<comment type="pathway">
    <text evidence="2">Organic acid metabolism; glycolate biosynthesis; glycolate from 2-phosphoglycolate: step 1/1.</text>
</comment>
<reference evidence="5 6" key="1">
    <citation type="submission" date="2020-11" db="EMBL/GenBank/DDBJ databases">
        <title>Complete and Circularized Genome Assembly of a human isolate of Vibrio navarrensis biotype pommerensis with MiSeq and MinION Sequence Data.</title>
        <authorList>
            <person name="Schwartz K."/>
            <person name="Borowiak M."/>
            <person name="Deneke C."/>
            <person name="Balau V."/>
            <person name="Metelmann C."/>
            <person name="Strauch E."/>
        </authorList>
    </citation>
    <scope>NUCLEOTIDE SEQUENCE [LARGE SCALE GENOMIC DNA]</scope>
    <source>
        <strain evidence="5 6">20-VB00237</strain>
    </source>
</reference>
<dbReference type="InterPro" id="IPR006439">
    <property type="entry name" value="HAD-SF_hydro_IA"/>
</dbReference>
<dbReference type="SFLD" id="SFLDS00003">
    <property type="entry name" value="Haloacid_Dehalogenase"/>
    <property type="match status" value="1"/>
</dbReference>
<dbReference type="SUPFAM" id="SSF56784">
    <property type="entry name" value="HAD-like"/>
    <property type="match status" value="1"/>
</dbReference>
<sequence length="290" mass="33255">MKKTVLITDLDNTLFDWFSIWYASNSAMFDKVYEITGLSSDVILPEVKKIHQEHGTAEYAFLLQNLPSLLAMYGSEDGINEALDEAIHAFRSERRKHLCLYPTVEDTLKTLKNIGVLVIAYTESKSYYTSYRLKKLGLDNYIDYLFSPPDHELPEELGSGTKFSFSLTKPKHTPEGETKPNPKLLLDIINDLGADVEDCVYIGDSEMKDIEMAQQACVTDVFARYGTTHFENNAEGYELLRAVTHWTDEDVEREKRIKENYHHIPPTYTVDSFSELLEIFNFQMFKGADS</sequence>
<protein>
    <recommendedName>
        <fullName evidence="4">phosphoglycolate phosphatase</fullName>
        <ecNumber evidence="4">3.1.3.18</ecNumber>
    </recommendedName>
</protein>
<evidence type="ECO:0000313" key="6">
    <source>
        <dbReference type="Proteomes" id="UP000594435"/>
    </source>
</evidence>
<dbReference type="GO" id="GO:0006281">
    <property type="term" value="P:DNA repair"/>
    <property type="evidence" value="ECO:0007669"/>
    <property type="project" value="TreeGrafter"/>
</dbReference>
<name>A0AAJ4IAE7_9VIBR</name>
<accession>A0AAJ4IAE7</accession>
<comment type="catalytic activity">
    <reaction evidence="1">
        <text>2-phosphoglycolate + H2O = glycolate + phosphate</text>
        <dbReference type="Rhea" id="RHEA:14369"/>
        <dbReference type="ChEBI" id="CHEBI:15377"/>
        <dbReference type="ChEBI" id="CHEBI:29805"/>
        <dbReference type="ChEBI" id="CHEBI:43474"/>
        <dbReference type="ChEBI" id="CHEBI:58033"/>
        <dbReference type="EC" id="3.1.3.18"/>
    </reaction>
</comment>
<dbReference type="RefSeq" id="WP_337970825.1">
    <property type="nucleotide sequence ID" value="NZ_CP065217.1"/>
</dbReference>
<proteinExistence type="inferred from homology"/>
<dbReference type="Gene3D" id="3.40.50.1000">
    <property type="entry name" value="HAD superfamily/HAD-like"/>
    <property type="match status" value="1"/>
</dbReference>
<evidence type="ECO:0000256" key="1">
    <source>
        <dbReference type="ARBA" id="ARBA00000830"/>
    </source>
</evidence>
<evidence type="ECO:0000256" key="2">
    <source>
        <dbReference type="ARBA" id="ARBA00004818"/>
    </source>
</evidence>
<dbReference type="EC" id="3.1.3.18" evidence="4"/>
<dbReference type="InterPro" id="IPR036412">
    <property type="entry name" value="HAD-like_sf"/>
</dbReference>
<dbReference type="PANTHER" id="PTHR43434:SF1">
    <property type="entry name" value="PHOSPHOGLYCOLATE PHOSPHATASE"/>
    <property type="match status" value="1"/>
</dbReference>
<evidence type="ECO:0000256" key="3">
    <source>
        <dbReference type="ARBA" id="ARBA00006171"/>
    </source>
</evidence>
<dbReference type="NCBIfam" id="TIGR01549">
    <property type="entry name" value="HAD-SF-IA-v1"/>
    <property type="match status" value="1"/>
</dbReference>
<organism evidence="5 6">
    <name type="scientific">Vibrio navarrensis</name>
    <dbReference type="NCBI Taxonomy" id="29495"/>
    <lineage>
        <taxon>Bacteria</taxon>
        <taxon>Pseudomonadati</taxon>
        <taxon>Pseudomonadota</taxon>
        <taxon>Gammaproteobacteria</taxon>
        <taxon>Vibrionales</taxon>
        <taxon>Vibrionaceae</taxon>
        <taxon>Vibrio</taxon>
    </lineage>
</organism>
<dbReference type="InterPro" id="IPR023214">
    <property type="entry name" value="HAD_sf"/>
</dbReference>
<evidence type="ECO:0000256" key="4">
    <source>
        <dbReference type="ARBA" id="ARBA00013078"/>
    </source>
</evidence>
<keyword evidence="5" id="KW-0378">Hydrolase</keyword>
<dbReference type="Proteomes" id="UP000594435">
    <property type="component" value="Chromosome 1"/>
</dbReference>
<dbReference type="PANTHER" id="PTHR43434">
    <property type="entry name" value="PHOSPHOGLYCOLATE PHOSPHATASE"/>
    <property type="match status" value="1"/>
</dbReference>
<gene>
    <name evidence="5" type="ORF">I3X05_14775</name>
</gene>